<dbReference type="SUPFAM" id="SSF52540">
    <property type="entry name" value="P-loop containing nucleoside triphosphate hydrolases"/>
    <property type="match status" value="1"/>
</dbReference>
<evidence type="ECO:0000256" key="9">
    <source>
        <dbReference type="ARBA" id="ARBA00023118"/>
    </source>
</evidence>
<dbReference type="Pfam" id="PF22590">
    <property type="entry name" value="Cas3-like_C_2"/>
    <property type="match status" value="1"/>
</dbReference>
<evidence type="ECO:0000313" key="11">
    <source>
        <dbReference type="EMBL" id="ARX83288.1"/>
    </source>
</evidence>
<dbReference type="RefSeq" id="WP_087883969.1">
    <property type="nucleotide sequence ID" value="NZ_CP021748.1"/>
</dbReference>
<dbReference type="eggNOG" id="COG1203">
    <property type="taxonomic scope" value="Bacteria"/>
</dbReference>
<proteinExistence type="inferred from homology"/>
<protein>
    <recommendedName>
        <fullName evidence="10">HD Cas3-type domain-containing protein</fullName>
    </recommendedName>
</protein>
<dbReference type="PANTHER" id="PTHR47963:SF9">
    <property type="entry name" value="CRISPR-ASSOCIATED ENDONUCLEASE_HELICASE CAS3"/>
    <property type="match status" value="1"/>
</dbReference>
<dbReference type="SMART" id="SM00490">
    <property type="entry name" value="HELICc"/>
    <property type="match status" value="1"/>
</dbReference>
<keyword evidence="9" id="KW-0051">Antiviral defense</keyword>
<organism evidence="11 12">
    <name type="scientific">Streptomyces alboflavus</name>
    <dbReference type="NCBI Taxonomy" id="67267"/>
    <lineage>
        <taxon>Bacteria</taxon>
        <taxon>Bacillati</taxon>
        <taxon>Actinomycetota</taxon>
        <taxon>Actinomycetes</taxon>
        <taxon>Kitasatosporales</taxon>
        <taxon>Streptomycetaceae</taxon>
        <taxon>Streptomyces</taxon>
    </lineage>
</organism>
<keyword evidence="5" id="KW-0547">Nucleotide-binding</keyword>
<dbReference type="OrthoDB" id="9810236at2"/>
<dbReference type="STRING" id="67267.GCA_000716675_04977"/>
<evidence type="ECO:0000256" key="5">
    <source>
        <dbReference type="ARBA" id="ARBA00022741"/>
    </source>
</evidence>
<dbReference type="SMART" id="SM00471">
    <property type="entry name" value="HDc"/>
    <property type="match status" value="1"/>
</dbReference>
<dbReference type="Gene3D" id="3.40.50.300">
    <property type="entry name" value="P-loop containing nucleotide triphosphate hydrolases"/>
    <property type="match status" value="2"/>
</dbReference>
<dbReference type="InterPro" id="IPR041372">
    <property type="entry name" value="Cas3_C"/>
</dbReference>
<dbReference type="NCBIfam" id="TIGR01587">
    <property type="entry name" value="cas3_core"/>
    <property type="match status" value="1"/>
</dbReference>
<dbReference type="GO" id="GO:0004518">
    <property type="term" value="F:nuclease activity"/>
    <property type="evidence" value="ECO:0007669"/>
    <property type="project" value="UniProtKB-KW"/>
</dbReference>
<dbReference type="InterPro" id="IPR027417">
    <property type="entry name" value="P-loop_NTPase"/>
</dbReference>
<dbReference type="AlphaFoldDB" id="A0A1Z1WA72"/>
<comment type="similarity">
    <text evidence="2">In the central section; belongs to the CRISPR-associated helicase Cas3 family.</text>
</comment>
<dbReference type="InterPro" id="IPR054712">
    <property type="entry name" value="Cas3-like_dom"/>
</dbReference>
<dbReference type="InterPro" id="IPR003607">
    <property type="entry name" value="HD/PDEase_dom"/>
</dbReference>
<dbReference type="InterPro" id="IPR038257">
    <property type="entry name" value="CRISPR-assoc_Cas3_HD_sf"/>
</dbReference>
<dbReference type="Gene3D" id="1.10.3210.30">
    <property type="match status" value="1"/>
</dbReference>
<evidence type="ECO:0000256" key="7">
    <source>
        <dbReference type="ARBA" id="ARBA00022806"/>
    </source>
</evidence>
<accession>A0A1Z1WA72</accession>
<keyword evidence="7" id="KW-0347">Helicase</keyword>
<dbReference type="SUPFAM" id="SSF109604">
    <property type="entry name" value="HD-domain/PDEase-like"/>
    <property type="match status" value="1"/>
</dbReference>
<evidence type="ECO:0000256" key="2">
    <source>
        <dbReference type="ARBA" id="ARBA00009046"/>
    </source>
</evidence>
<keyword evidence="6" id="KW-0378">Hydrolase</keyword>
<gene>
    <name evidence="11" type="ORF">SMD44_02703</name>
</gene>
<evidence type="ECO:0000256" key="3">
    <source>
        <dbReference type="ARBA" id="ARBA00022722"/>
    </source>
</evidence>
<dbReference type="GO" id="GO:0016787">
    <property type="term" value="F:hydrolase activity"/>
    <property type="evidence" value="ECO:0007669"/>
    <property type="project" value="UniProtKB-KW"/>
</dbReference>
<evidence type="ECO:0000256" key="8">
    <source>
        <dbReference type="ARBA" id="ARBA00022840"/>
    </source>
</evidence>
<evidence type="ECO:0000313" key="12">
    <source>
        <dbReference type="Proteomes" id="UP000195880"/>
    </source>
</evidence>
<keyword evidence="3" id="KW-0540">Nuclease</keyword>
<name>A0A1Z1WA72_9ACTN</name>
<dbReference type="InterPro" id="IPR050547">
    <property type="entry name" value="DEAD_box_RNA_helicases"/>
</dbReference>
<evidence type="ECO:0000256" key="6">
    <source>
        <dbReference type="ARBA" id="ARBA00022801"/>
    </source>
</evidence>
<dbReference type="Pfam" id="PF18019">
    <property type="entry name" value="Cas3_HD"/>
    <property type="match status" value="1"/>
</dbReference>
<dbReference type="InterPro" id="IPR006483">
    <property type="entry name" value="CRISPR-assoc_Cas3_HD"/>
</dbReference>
<dbReference type="KEGG" id="salf:SMD44_02703"/>
<dbReference type="NCBIfam" id="TIGR01596">
    <property type="entry name" value="cas3_HD"/>
    <property type="match status" value="1"/>
</dbReference>
<dbReference type="GO" id="GO:0046872">
    <property type="term" value="F:metal ion binding"/>
    <property type="evidence" value="ECO:0007669"/>
    <property type="project" value="UniProtKB-KW"/>
</dbReference>
<dbReference type="GO" id="GO:0003724">
    <property type="term" value="F:RNA helicase activity"/>
    <property type="evidence" value="ECO:0007669"/>
    <property type="project" value="TreeGrafter"/>
</dbReference>
<feature type="domain" description="HD Cas3-type" evidence="10">
    <location>
        <begin position="28"/>
        <end position="227"/>
    </location>
</feature>
<reference evidence="11 12" key="1">
    <citation type="submission" date="2017-05" db="EMBL/GenBank/DDBJ databases">
        <title>Streptomyces alboflavus Genome sequencing and assembly.</title>
        <authorList>
            <person name="Wang Y."/>
            <person name="Du B."/>
            <person name="Ding Y."/>
            <person name="Liu H."/>
            <person name="Hou Q."/>
            <person name="Liu K."/>
            <person name="Wang C."/>
            <person name="Yao L."/>
        </authorList>
    </citation>
    <scope>NUCLEOTIDE SEQUENCE [LARGE SCALE GENOMIC DNA]</scope>
    <source>
        <strain evidence="11 12">MDJK44</strain>
    </source>
</reference>
<dbReference type="CDD" id="cd17930">
    <property type="entry name" value="DEXHc_cas3"/>
    <property type="match status" value="1"/>
</dbReference>
<keyword evidence="8" id="KW-0067">ATP-binding</keyword>
<dbReference type="Pfam" id="PF18395">
    <property type="entry name" value="Cas3_C"/>
    <property type="match status" value="1"/>
</dbReference>
<dbReference type="GO" id="GO:0005524">
    <property type="term" value="F:ATP binding"/>
    <property type="evidence" value="ECO:0007669"/>
    <property type="project" value="UniProtKB-KW"/>
</dbReference>
<evidence type="ECO:0000256" key="1">
    <source>
        <dbReference type="ARBA" id="ARBA00006847"/>
    </source>
</evidence>
<dbReference type="CDD" id="cd09641">
    <property type="entry name" value="Cas3''_I"/>
    <property type="match status" value="1"/>
</dbReference>
<evidence type="ECO:0000256" key="4">
    <source>
        <dbReference type="ARBA" id="ARBA00022723"/>
    </source>
</evidence>
<evidence type="ECO:0000259" key="10">
    <source>
        <dbReference type="PROSITE" id="PS51643"/>
    </source>
</evidence>
<dbReference type="GO" id="GO:0003723">
    <property type="term" value="F:RNA binding"/>
    <property type="evidence" value="ECO:0007669"/>
    <property type="project" value="TreeGrafter"/>
</dbReference>
<dbReference type="PROSITE" id="PS51643">
    <property type="entry name" value="HD_CAS3"/>
    <property type="match status" value="1"/>
</dbReference>
<sequence length="962" mass="104949">MGSEADRERDERIERQVWALIGKTAKYADGTPNLLLSHMLDTAAVAERIWEDYLAHATRGTLDRMAGGPGRGRELLMWLAALHDLGKATPAWQGKYPEAAKAVREAGLTWHAPTVERYGWSHQHAGGYLVRRFLREEGWPPEHVKWVWPQIAGHHGFFPLAGAIKPPPPARGQAEGRQGWGEVQRALFHKVGGLLELRPAARQVPAEVPSRAQQLHLAGLIAMADQMASAKEYFGGIDDPAKVTLAGARERADTSWTALGLRRGWERLPVPDDGVFERRYGDPPRPVQRLAAETARTMPAPGMLIIEAPMGEGKTRAGLVVAEILAARFGYDGVFVGMPRWSTADPMFREVKEWAEATQDGLGAHVALLHLWQNLSPDWTALHDATPEQRTEALGHCGEDADTQREERTGDQSPSEFFFSAGRGLLCPFVVSSLDELLYSAARSNWASTRMAGLLGKVVLLDEVHATDVHGSQFLQEALRWLGQARVPVVLLSATLAPEQRRQVAEAYLTGVTGRDEYDGDSTAAPEGPARVTAICPPLDGGTTPATPVARACGSFSPDRPYTFEVLPEDVLRSSPEPADAALTARLAEELENGGCALAIRDTTPRAQSLYRALRERFGPDDVVLLHEHMTARDRTVRTDLCLRGLSPRDGSHRPRRLVVVATRVAEEAFDVDVDLLVTDPAPVDLLLQRAGRLHRNPLRRRPARLGAPRILITGMATGDAGESSTSGVPSTPGFLSSCEQRYGRYPLLVAAHVILEAVTGAGEPWVLPRRIPALVAAAYGDPLTLPAAWRDGAEAARREWLDVRRARADQARRLLLSRRGGGEGATLAGLHYVAARVLPGGRDLSALVRGEEPSAEAVVVVRDARGYRTMSGLRLGEGGQLPAAQIDDLLTHTMELPADYAPLHPPVLHPLPAWDQKPRDPRLSIRRALVLDVRHQVVLEGRRLRYDAELGLVDEGVVGGS</sequence>
<dbReference type="PANTHER" id="PTHR47963">
    <property type="entry name" value="DEAD-BOX ATP-DEPENDENT RNA HELICASE 47, MITOCHONDRIAL"/>
    <property type="match status" value="1"/>
</dbReference>
<keyword evidence="12" id="KW-1185">Reference proteome</keyword>
<keyword evidence="4" id="KW-0479">Metal-binding</keyword>
<comment type="similarity">
    <text evidence="1">In the N-terminal section; belongs to the CRISPR-associated nuclease Cas3-HD family.</text>
</comment>
<dbReference type="EMBL" id="CP021748">
    <property type="protein sequence ID" value="ARX83288.1"/>
    <property type="molecule type" value="Genomic_DNA"/>
</dbReference>
<dbReference type="InterPro" id="IPR001650">
    <property type="entry name" value="Helicase_C-like"/>
</dbReference>
<dbReference type="Proteomes" id="UP000195880">
    <property type="component" value="Chromosome"/>
</dbReference>
<dbReference type="InterPro" id="IPR006474">
    <property type="entry name" value="Helicase_Cas3_CRISPR-ass_core"/>
</dbReference>
<dbReference type="GO" id="GO:0051607">
    <property type="term" value="P:defense response to virus"/>
    <property type="evidence" value="ECO:0007669"/>
    <property type="project" value="UniProtKB-KW"/>
</dbReference>